<keyword evidence="5" id="KW-0539">Nucleus</keyword>
<dbReference type="Pfam" id="PF05699">
    <property type="entry name" value="Dimer_Tnp_hAT"/>
    <property type="match status" value="1"/>
</dbReference>
<keyword evidence="3" id="KW-0863">Zinc-finger</keyword>
<evidence type="ECO:0000256" key="3">
    <source>
        <dbReference type="ARBA" id="ARBA00022771"/>
    </source>
</evidence>
<comment type="caution">
    <text evidence="8">The sequence shown here is derived from an EMBL/GenBank/DDBJ whole genome shotgun (WGS) entry which is preliminary data.</text>
</comment>
<evidence type="ECO:0000313" key="8">
    <source>
        <dbReference type="EMBL" id="CAF1070595.1"/>
    </source>
</evidence>
<evidence type="ECO:0000256" key="4">
    <source>
        <dbReference type="ARBA" id="ARBA00022833"/>
    </source>
</evidence>
<comment type="subcellular location">
    <subcellularLocation>
        <location evidence="1">Nucleus</location>
    </subcellularLocation>
</comment>
<feature type="domain" description="HAT C-terminal dimerisation" evidence="7">
    <location>
        <begin position="608"/>
        <end position="692"/>
    </location>
</feature>
<sequence length="700" mass="80804">MDYDLTPSSHRSQSTKLNINGSSLSNSDVDSCRGTSQRKAMIPRSWTKTYFVLIDGKKTCKICNENVKTYNSSTTELIKHLAIHNIDDSTEINEIHSYKRQRLDFSDESDVEGSDNDQNGENVVNETSSKRKKTKIDVINSKLLAFILNNDLPFRIVESKEFQELIDSIKKDYYKLPCRQTLRNTLLYNQYENLKQRLIFEFSQIHYGSVTTDCWSSNSNLSYLGVTFHYLDIYMTLQSRVLCLYYLEESHTGPYLSQTLSNILTKWHLNDKIFAFTTDSAANMTSALNLTEPKAKKIPCSAHRLHLCVNDLFKIKKIKTKYDKELKREVKCVYDMNADGVFKDVVLNDEMFVNIDALNLIKTDFLNPLMSKCRSRIKLVQEIPTRWSSSYDMLNSILVNKNALISISVDREFESVKANMLSEYEFCFLDEFCTLLQPLKDLTEFFSGSKYVTCSILHPAIFTLVNYDLLAMDLRYINVISIRDEMINSLKKRFNYVLNDQHNDIFKVSTFLDLNYKKFSYIKNEEVRLASIERGKRLVIKIATDFLKDKIQSKTNFCPLTSLTNPSNVRANRPQKEKNNSDFLNKLQDPVNDDDLPVNELTIELEQELKTYLTMNVSLPNKEHNKYNSLNFFNSYAGTLPNFLNVAKLVFSVPATSVPAESLFSSAGLVQDDLRNKLHPASLDMINFIKNNRKIDFLSN</sequence>
<organism evidence="8 9">
    <name type="scientific">Brachionus calyciflorus</name>
    <dbReference type="NCBI Taxonomy" id="104777"/>
    <lineage>
        <taxon>Eukaryota</taxon>
        <taxon>Metazoa</taxon>
        <taxon>Spiralia</taxon>
        <taxon>Gnathifera</taxon>
        <taxon>Rotifera</taxon>
        <taxon>Eurotatoria</taxon>
        <taxon>Monogononta</taxon>
        <taxon>Pseudotrocha</taxon>
        <taxon>Ploima</taxon>
        <taxon>Brachionidae</taxon>
        <taxon>Brachionus</taxon>
    </lineage>
</organism>
<proteinExistence type="predicted"/>
<dbReference type="PANTHER" id="PTHR46481">
    <property type="entry name" value="ZINC FINGER BED DOMAIN-CONTAINING PROTEIN 4"/>
    <property type="match status" value="1"/>
</dbReference>
<name>A0A814LUS0_9BILA</name>
<dbReference type="SUPFAM" id="SSF53098">
    <property type="entry name" value="Ribonuclease H-like"/>
    <property type="match status" value="1"/>
</dbReference>
<keyword evidence="4" id="KW-0862">Zinc</keyword>
<evidence type="ECO:0000256" key="2">
    <source>
        <dbReference type="ARBA" id="ARBA00022723"/>
    </source>
</evidence>
<dbReference type="EMBL" id="CAJNOC010006114">
    <property type="protein sequence ID" value="CAF1070595.1"/>
    <property type="molecule type" value="Genomic_DNA"/>
</dbReference>
<dbReference type="InterPro" id="IPR052035">
    <property type="entry name" value="ZnF_BED_domain_contain"/>
</dbReference>
<evidence type="ECO:0000256" key="1">
    <source>
        <dbReference type="ARBA" id="ARBA00004123"/>
    </source>
</evidence>
<feature type="region of interest" description="Disordered" evidence="6">
    <location>
        <begin position="1"/>
        <end position="37"/>
    </location>
</feature>
<gene>
    <name evidence="8" type="ORF">OXX778_LOCUS19706</name>
</gene>
<reference evidence="8" key="1">
    <citation type="submission" date="2021-02" db="EMBL/GenBank/DDBJ databases">
        <authorList>
            <person name="Nowell W R."/>
        </authorList>
    </citation>
    <scope>NUCLEOTIDE SEQUENCE</scope>
    <source>
        <strain evidence="8">Ploen Becks lab</strain>
    </source>
</reference>
<evidence type="ECO:0000259" key="7">
    <source>
        <dbReference type="Pfam" id="PF05699"/>
    </source>
</evidence>
<dbReference type="GO" id="GO:0008270">
    <property type="term" value="F:zinc ion binding"/>
    <property type="evidence" value="ECO:0007669"/>
    <property type="project" value="UniProtKB-KW"/>
</dbReference>
<dbReference type="InterPro" id="IPR008906">
    <property type="entry name" value="HATC_C_dom"/>
</dbReference>
<dbReference type="AlphaFoldDB" id="A0A814LUS0"/>
<feature type="region of interest" description="Disordered" evidence="6">
    <location>
        <begin position="106"/>
        <end position="128"/>
    </location>
</feature>
<dbReference type="OrthoDB" id="2438421at2759"/>
<feature type="compositionally biased region" description="Polar residues" evidence="6">
    <location>
        <begin position="116"/>
        <end position="127"/>
    </location>
</feature>
<keyword evidence="2" id="KW-0479">Metal-binding</keyword>
<feature type="compositionally biased region" description="Acidic residues" evidence="6">
    <location>
        <begin position="106"/>
        <end position="115"/>
    </location>
</feature>
<accession>A0A814LUS0</accession>
<keyword evidence="9" id="KW-1185">Reference proteome</keyword>
<evidence type="ECO:0000313" key="9">
    <source>
        <dbReference type="Proteomes" id="UP000663879"/>
    </source>
</evidence>
<evidence type="ECO:0000256" key="5">
    <source>
        <dbReference type="ARBA" id="ARBA00023242"/>
    </source>
</evidence>
<evidence type="ECO:0000256" key="6">
    <source>
        <dbReference type="SAM" id="MobiDB-lite"/>
    </source>
</evidence>
<dbReference type="GO" id="GO:0046983">
    <property type="term" value="F:protein dimerization activity"/>
    <property type="evidence" value="ECO:0007669"/>
    <property type="project" value="InterPro"/>
</dbReference>
<dbReference type="InterPro" id="IPR012337">
    <property type="entry name" value="RNaseH-like_sf"/>
</dbReference>
<dbReference type="Proteomes" id="UP000663879">
    <property type="component" value="Unassembled WGS sequence"/>
</dbReference>
<dbReference type="GO" id="GO:0005634">
    <property type="term" value="C:nucleus"/>
    <property type="evidence" value="ECO:0007669"/>
    <property type="project" value="UniProtKB-SubCell"/>
</dbReference>
<dbReference type="PANTHER" id="PTHR46481:SF10">
    <property type="entry name" value="ZINC FINGER BED DOMAIN-CONTAINING PROTEIN 39"/>
    <property type="match status" value="1"/>
</dbReference>
<protein>
    <recommendedName>
        <fullName evidence="7">HAT C-terminal dimerisation domain-containing protein</fullName>
    </recommendedName>
</protein>